<dbReference type="EMBL" id="CAJOBA010059351">
    <property type="protein sequence ID" value="CAF4315143.1"/>
    <property type="molecule type" value="Genomic_DNA"/>
</dbReference>
<accession>A0A8S2FPQ1</accession>
<dbReference type="EMBL" id="CAJNOK010037147">
    <property type="protein sequence ID" value="CAF1528394.1"/>
    <property type="molecule type" value="Genomic_DNA"/>
</dbReference>
<evidence type="ECO:0000313" key="3">
    <source>
        <dbReference type="Proteomes" id="UP000677228"/>
    </source>
</evidence>
<dbReference type="Proteomes" id="UP000677228">
    <property type="component" value="Unassembled WGS sequence"/>
</dbReference>
<proteinExistence type="predicted"/>
<sequence>MHERFLRDLPLDAIMKDYQKAVFIKKLCNDFFDLMKLYSIIDIYQYVKKESIKWCQRYTSLFGAAAVTIYIHVLRNHAFEFHQEYDNLGLYT</sequence>
<organism evidence="1 3">
    <name type="scientific">Didymodactylos carnosus</name>
    <dbReference type="NCBI Taxonomy" id="1234261"/>
    <lineage>
        <taxon>Eukaryota</taxon>
        <taxon>Metazoa</taxon>
        <taxon>Spiralia</taxon>
        <taxon>Gnathifera</taxon>
        <taxon>Rotifera</taxon>
        <taxon>Eurotatoria</taxon>
        <taxon>Bdelloidea</taxon>
        <taxon>Philodinida</taxon>
        <taxon>Philodinidae</taxon>
        <taxon>Didymodactylos</taxon>
    </lineage>
</organism>
<evidence type="ECO:0000313" key="1">
    <source>
        <dbReference type="EMBL" id="CAF1528394.1"/>
    </source>
</evidence>
<protein>
    <submittedName>
        <fullName evidence="1">Uncharacterized protein</fullName>
    </submittedName>
</protein>
<dbReference type="AlphaFoldDB" id="A0A8S2FPQ1"/>
<comment type="caution">
    <text evidence="1">The sequence shown here is derived from an EMBL/GenBank/DDBJ whole genome shotgun (WGS) entry which is preliminary data.</text>
</comment>
<name>A0A8S2FPQ1_9BILA</name>
<gene>
    <name evidence="1" type="ORF">OVA965_LOCUS38125</name>
    <name evidence="2" type="ORF">TMI583_LOCUS39279</name>
</gene>
<reference evidence="1" key="1">
    <citation type="submission" date="2021-02" db="EMBL/GenBank/DDBJ databases">
        <authorList>
            <person name="Nowell W R."/>
        </authorList>
    </citation>
    <scope>NUCLEOTIDE SEQUENCE</scope>
</reference>
<evidence type="ECO:0000313" key="2">
    <source>
        <dbReference type="EMBL" id="CAF4315143.1"/>
    </source>
</evidence>
<dbReference type="Proteomes" id="UP000682733">
    <property type="component" value="Unassembled WGS sequence"/>
</dbReference>